<organism evidence="1 2">
    <name type="scientific">Subtercola boreus</name>
    <dbReference type="NCBI Taxonomy" id="120213"/>
    <lineage>
        <taxon>Bacteria</taxon>
        <taxon>Bacillati</taxon>
        <taxon>Actinomycetota</taxon>
        <taxon>Actinomycetes</taxon>
        <taxon>Micrococcales</taxon>
        <taxon>Microbacteriaceae</taxon>
        <taxon>Subtercola</taxon>
    </lineage>
</organism>
<dbReference type="AlphaFoldDB" id="A0A3E0VA93"/>
<comment type="caution">
    <text evidence="1">The sequence shown here is derived from an EMBL/GenBank/DDBJ whole genome shotgun (WGS) entry which is preliminary data.</text>
</comment>
<evidence type="ECO:0000313" key="2">
    <source>
        <dbReference type="Proteomes" id="UP000256709"/>
    </source>
</evidence>
<reference evidence="1 2" key="1">
    <citation type="submission" date="2017-04" db="EMBL/GenBank/DDBJ databases">
        <title>Comparative genome analysis of Subtercola boreus.</title>
        <authorList>
            <person name="Cho Y.-J."/>
            <person name="Cho A."/>
            <person name="Kim O.-S."/>
            <person name="Lee J.-I."/>
        </authorList>
    </citation>
    <scope>NUCLEOTIDE SEQUENCE [LARGE SCALE GENOMIC DNA]</scope>
    <source>
        <strain evidence="1 2">P27444</strain>
    </source>
</reference>
<dbReference type="Proteomes" id="UP000256709">
    <property type="component" value="Unassembled WGS sequence"/>
</dbReference>
<protein>
    <recommendedName>
        <fullName evidence="3">IrrE N-terminal-like domain-containing protein</fullName>
    </recommendedName>
</protein>
<proteinExistence type="predicted"/>
<name>A0A3E0VA93_9MICO</name>
<evidence type="ECO:0008006" key="3">
    <source>
        <dbReference type="Google" id="ProtNLM"/>
    </source>
</evidence>
<evidence type="ECO:0000313" key="1">
    <source>
        <dbReference type="EMBL" id="RFA06766.1"/>
    </source>
</evidence>
<dbReference type="EMBL" id="NBXA01000050">
    <property type="protein sequence ID" value="RFA06766.1"/>
    <property type="molecule type" value="Genomic_DNA"/>
</dbReference>
<gene>
    <name evidence="1" type="ORF">B7R21_18505</name>
</gene>
<sequence>MIVEAAEQFVTRLGLAQTASWGELHEAVESVYGKPIYLVASNSSSLRAVTGLWIDTAEFGAVVCRERDDLHTQSQNACHELAHILFARAPEDWFSDLLPRPQTADHGAPGTTRFCASTTGADTIESQIEEAIEEVAFAMTRRIQSINRTAEETYFG</sequence>
<accession>A0A3E0VA93</accession>